<sequence length="280" mass="30970">MEMEMEDQKTTPPWEALPSLALLNIFCRTSIRDRSHNIPFVCTSWAHAARHPLCWASMNAENNTTSSAADHAFVMGSYPYDLTFVDPFDGWCSPDPRRGVASLQGLIGRAGGGAAVTSLYFFPFRSSAAAPSNDDAILRLIAQYCPNLKHISFHGSYNASQEAIFGIFHSCTKLELVDFSNSPYFNPLILGELSSCCPNIRGLRRNGDLEPLFSYSLITGFPSLRLLNIAYSTLVDKDLLNIVTGCKELCYLDITGCHSLAYYMHIIKGASSRIAQIVYD</sequence>
<evidence type="ECO:0000313" key="2">
    <source>
        <dbReference type="EMBL" id="KAG8368046.1"/>
    </source>
</evidence>
<dbReference type="InterPro" id="IPR036047">
    <property type="entry name" value="F-box-like_dom_sf"/>
</dbReference>
<evidence type="ECO:0000313" key="3">
    <source>
        <dbReference type="Proteomes" id="UP000826271"/>
    </source>
</evidence>
<dbReference type="PANTHER" id="PTHR38926">
    <property type="entry name" value="F-BOX DOMAIN CONTAINING PROTEIN, EXPRESSED"/>
    <property type="match status" value="1"/>
</dbReference>
<dbReference type="InterPro" id="IPR032675">
    <property type="entry name" value="LRR_dom_sf"/>
</dbReference>
<dbReference type="PANTHER" id="PTHR38926:SF5">
    <property type="entry name" value="F-BOX AND LEUCINE-RICH REPEAT PROTEIN 6"/>
    <property type="match status" value="1"/>
</dbReference>
<dbReference type="Pfam" id="PF00646">
    <property type="entry name" value="F-box"/>
    <property type="match status" value="1"/>
</dbReference>
<dbReference type="AlphaFoldDB" id="A0AAV6WC42"/>
<dbReference type="Proteomes" id="UP000826271">
    <property type="component" value="Unassembled WGS sequence"/>
</dbReference>
<dbReference type="Gene3D" id="3.80.10.10">
    <property type="entry name" value="Ribonuclease Inhibitor"/>
    <property type="match status" value="1"/>
</dbReference>
<dbReference type="EMBL" id="WHWC01000015">
    <property type="protein sequence ID" value="KAG8368046.1"/>
    <property type="molecule type" value="Genomic_DNA"/>
</dbReference>
<evidence type="ECO:0000259" key="1">
    <source>
        <dbReference type="Pfam" id="PF00646"/>
    </source>
</evidence>
<dbReference type="SUPFAM" id="SSF52047">
    <property type="entry name" value="RNI-like"/>
    <property type="match status" value="1"/>
</dbReference>
<name>A0AAV6WC42_9LAMI</name>
<proteinExistence type="predicted"/>
<feature type="domain" description="F-box" evidence="1">
    <location>
        <begin position="14"/>
        <end position="55"/>
    </location>
</feature>
<protein>
    <recommendedName>
        <fullName evidence="1">F-box domain-containing protein</fullName>
    </recommendedName>
</protein>
<reference evidence="2" key="1">
    <citation type="submission" date="2019-10" db="EMBL/GenBank/DDBJ databases">
        <authorList>
            <person name="Zhang R."/>
            <person name="Pan Y."/>
            <person name="Wang J."/>
            <person name="Ma R."/>
            <person name="Yu S."/>
        </authorList>
    </citation>
    <scope>NUCLEOTIDE SEQUENCE</scope>
    <source>
        <strain evidence="2">LA-IB0</strain>
        <tissue evidence="2">Leaf</tissue>
    </source>
</reference>
<dbReference type="InterPro" id="IPR001810">
    <property type="entry name" value="F-box_dom"/>
</dbReference>
<comment type="caution">
    <text evidence="2">The sequence shown here is derived from an EMBL/GenBank/DDBJ whole genome shotgun (WGS) entry which is preliminary data.</text>
</comment>
<organism evidence="2 3">
    <name type="scientific">Buddleja alternifolia</name>
    <dbReference type="NCBI Taxonomy" id="168488"/>
    <lineage>
        <taxon>Eukaryota</taxon>
        <taxon>Viridiplantae</taxon>
        <taxon>Streptophyta</taxon>
        <taxon>Embryophyta</taxon>
        <taxon>Tracheophyta</taxon>
        <taxon>Spermatophyta</taxon>
        <taxon>Magnoliopsida</taxon>
        <taxon>eudicotyledons</taxon>
        <taxon>Gunneridae</taxon>
        <taxon>Pentapetalae</taxon>
        <taxon>asterids</taxon>
        <taxon>lamiids</taxon>
        <taxon>Lamiales</taxon>
        <taxon>Scrophulariaceae</taxon>
        <taxon>Buddlejeae</taxon>
        <taxon>Buddleja</taxon>
    </lineage>
</organism>
<keyword evidence="3" id="KW-1185">Reference proteome</keyword>
<gene>
    <name evidence="2" type="ORF">BUALT_Bualt15G0004700</name>
</gene>
<dbReference type="SUPFAM" id="SSF81383">
    <property type="entry name" value="F-box domain"/>
    <property type="match status" value="1"/>
</dbReference>
<accession>A0AAV6WC42</accession>
<dbReference type="Gene3D" id="1.20.1280.50">
    <property type="match status" value="1"/>
</dbReference>